<comment type="caution">
    <text evidence="2">The sequence shown here is derived from an EMBL/GenBank/DDBJ whole genome shotgun (WGS) entry which is preliminary data.</text>
</comment>
<dbReference type="Proteomes" id="UP001501578">
    <property type="component" value="Unassembled WGS sequence"/>
</dbReference>
<gene>
    <name evidence="2" type="ORF">GCM10009560_04000</name>
</gene>
<reference evidence="2 3" key="1">
    <citation type="journal article" date="2019" name="Int. J. Syst. Evol. Microbiol.">
        <title>The Global Catalogue of Microorganisms (GCM) 10K type strain sequencing project: providing services to taxonomists for standard genome sequencing and annotation.</title>
        <authorList>
            <consortium name="The Broad Institute Genomics Platform"/>
            <consortium name="The Broad Institute Genome Sequencing Center for Infectious Disease"/>
            <person name="Wu L."/>
            <person name="Ma J."/>
        </authorList>
    </citation>
    <scope>NUCLEOTIDE SEQUENCE [LARGE SCALE GENOMIC DNA]</scope>
    <source>
        <strain evidence="2 3">JCM 11136</strain>
    </source>
</reference>
<accession>A0ABN1NMM4</accession>
<protein>
    <submittedName>
        <fullName evidence="2">Uncharacterized protein</fullName>
    </submittedName>
</protein>
<feature type="transmembrane region" description="Helical" evidence="1">
    <location>
        <begin position="20"/>
        <end position="40"/>
    </location>
</feature>
<keyword evidence="1" id="KW-1133">Transmembrane helix</keyword>
<keyword evidence="3" id="KW-1185">Reference proteome</keyword>
<evidence type="ECO:0000313" key="3">
    <source>
        <dbReference type="Proteomes" id="UP001501578"/>
    </source>
</evidence>
<dbReference type="EMBL" id="BAAAHQ010000001">
    <property type="protein sequence ID" value="GAA0912829.1"/>
    <property type="molecule type" value="Genomic_DNA"/>
</dbReference>
<sequence>MVSGVLYTVLPQTNPELWSLLFALASLIGWSWVSVLSWRLNRDRASLAA</sequence>
<evidence type="ECO:0000256" key="1">
    <source>
        <dbReference type="SAM" id="Phobius"/>
    </source>
</evidence>
<keyword evidence="1" id="KW-0812">Transmembrane</keyword>
<keyword evidence="1" id="KW-0472">Membrane</keyword>
<proteinExistence type="predicted"/>
<organism evidence="2 3">
    <name type="scientific">Nonomuraea longicatena</name>
    <dbReference type="NCBI Taxonomy" id="83682"/>
    <lineage>
        <taxon>Bacteria</taxon>
        <taxon>Bacillati</taxon>
        <taxon>Actinomycetota</taxon>
        <taxon>Actinomycetes</taxon>
        <taxon>Streptosporangiales</taxon>
        <taxon>Streptosporangiaceae</taxon>
        <taxon>Nonomuraea</taxon>
    </lineage>
</organism>
<evidence type="ECO:0000313" key="2">
    <source>
        <dbReference type="EMBL" id="GAA0912829.1"/>
    </source>
</evidence>
<name>A0ABN1NMM4_9ACTN</name>